<comment type="subcellular location">
    <subcellularLocation>
        <location evidence="1">Endomembrane system</location>
        <topology evidence="1">Multi-pass membrane protein</topology>
    </subcellularLocation>
</comment>
<comment type="caution">
    <text evidence="11">The sequence shown here is derived from an EMBL/GenBank/DDBJ whole genome shotgun (WGS) entry which is preliminary data.</text>
</comment>
<accession>A0AAN7TEA2</accession>
<dbReference type="Pfam" id="PF07690">
    <property type="entry name" value="MFS_1"/>
    <property type="match status" value="1"/>
</dbReference>
<evidence type="ECO:0000256" key="3">
    <source>
        <dbReference type="ARBA" id="ARBA00022448"/>
    </source>
</evidence>
<evidence type="ECO:0000259" key="10">
    <source>
        <dbReference type="PROSITE" id="PS50850"/>
    </source>
</evidence>
<feature type="transmembrane region" description="Helical" evidence="8">
    <location>
        <begin position="446"/>
        <end position="465"/>
    </location>
</feature>
<dbReference type="EMBL" id="JAVRRL010000029">
    <property type="protein sequence ID" value="KAK5112605.1"/>
    <property type="molecule type" value="Genomic_DNA"/>
</dbReference>
<feature type="transmembrane region" description="Helical" evidence="8">
    <location>
        <begin position="382"/>
        <end position="404"/>
    </location>
</feature>
<dbReference type="SUPFAM" id="SSF103473">
    <property type="entry name" value="MFS general substrate transporter"/>
    <property type="match status" value="1"/>
</dbReference>
<comment type="similarity">
    <text evidence="2">Belongs to the major facilitator superfamily.</text>
</comment>
<feature type="domain" description="Major facilitator superfamily (MFS) profile" evidence="10">
    <location>
        <begin position="83"/>
        <end position="471"/>
    </location>
</feature>
<feature type="transmembrane region" description="Helical" evidence="8">
    <location>
        <begin position="172"/>
        <end position="192"/>
    </location>
</feature>
<dbReference type="GO" id="GO:0012505">
    <property type="term" value="C:endomembrane system"/>
    <property type="evidence" value="ECO:0007669"/>
    <property type="project" value="UniProtKB-SubCell"/>
</dbReference>
<dbReference type="PROSITE" id="PS50850">
    <property type="entry name" value="MFS"/>
    <property type="match status" value="1"/>
</dbReference>
<gene>
    <name evidence="11" type="ORF">LTR62_003919</name>
</gene>
<keyword evidence="3" id="KW-0813">Transport</keyword>
<feature type="transmembrane region" description="Helical" evidence="8">
    <location>
        <begin position="116"/>
        <end position="136"/>
    </location>
</feature>
<evidence type="ECO:0000256" key="6">
    <source>
        <dbReference type="ARBA" id="ARBA00023136"/>
    </source>
</evidence>
<dbReference type="FunFam" id="1.20.1250.20:FF:000286">
    <property type="entry name" value="MFS efflux transporter"/>
    <property type="match status" value="1"/>
</dbReference>
<proteinExistence type="inferred from homology"/>
<protein>
    <recommendedName>
        <fullName evidence="13">Major facilitator superfamily (MFS) profile domain-containing protein</fullName>
    </recommendedName>
</protein>
<dbReference type="PANTHER" id="PTHR23514">
    <property type="entry name" value="BYPASS OF STOP CODON PROTEIN 6"/>
    <property type="match status" value="1"/>
</dbReference>
<feature type="transmembrane region" description="Helical" evidence="8">
    <location>
        <begin position="416"/>
        <end position="440"/>
    </location>
</feature>
<dbReference type="InterPro" id="IPR011701">
    <property type="entry name" value="MFS"/>
</dbReference>
<dbReference type="InterPro" id="IPR011333">
    <property type="entry name" value="SKP1/BTB/POZ_sf"/>
</dbReference>
<keyword evidence="4 8" id="KW-0812">Transmembrane</keyword>
<dbReference type="AlphaFoldDB" id="A0AAN7TEA2"/>
<feature type="transmembrane region" description="Helical" evidence="8">
    <location>
        <begin position="291"/>
        <end position="318"/>
    </location>
</feature>
<feature type="transmembrane region" description="Helical" evidence="8">
    <location>
        <begin position="357"/>
        <end position="376"/>
    </location>
</feature>
<evidence type="ECO:0000313" key="12">
    <source>
        <dbReference type="Proteomes" id="UP001310890"/>
    </source>
</evidence>
<dbReference type="InterPro" id="IPR000210">
    <property type="entry name" value="BTB/POZ_dom"/>
</dbReference>
<feature type="transmembrane region" description="Helical" evidence="8">
    <location>
        <begin position="204"/>
        <end position="223"/>
    </location>
</feature>
<feature type="domain" description="BTB" evidence="9">
    <location>
        <begin position="481"/>
        <end position="548"/>
    </location>
</feature>
<feature type="compositionally biased region" description="Basic residues" evidence="7">
    <location>
        <begin position="592"/>
        <end position="607"/>
    </location>
</feature>
<dbReference type="Gene3D" id="1.20.1250.20">
    <property type="entry name" value="MFS general substrate transporter like domains"/>
    <property type="match status" value="2"/>
</dbReference>
<dbReference type="GO" id="GO:0022857">
    <property type="term" value="F:transmembrane transporter activity"/>
    <property type="evidence" value="ECO:0007669"/>
    <property type="project" value="InterPro"/>
</dbReference>
<dbReference type="PROSITE" id="PS50097">
    <property type="entry name" value="BTB"/>
    <property type="match status" value="1"/>
</dbReference>
<dbReference type="PANTHER" id="PTHR23514:SF3">
    <property type="entry name" value="BYPASS OF STOP CODON PROTEIN 6"/>
    <property type="match status" value="1"/>
</dbReference>
<dbReference type="GO" id="GO:0016020">
    <property type="term" value="C:membrane"/>
    <property type="evidence" value="ECO:0007669"/>
    <property type="project" value="TreeGrafter"/>
</dbReference>
<evidence type="ECO:0008006" key="13">
    <source>
        <dbReference type="Google" id="ProtNLM"/>
    </source>
</evidence>
<dbReference type="Pfam" id="PF00651">
    <property type="entry name" value="BTB"/>
    <property type="match status" value="1"/>
</dbReference>
<feature type="transmembrane region" description="Helical" evidence="8">
    <location>
        <begin position="324"/>
        <end position="345"/>
    </location>
</feature>
<dbReference type="InterPro" id="IPR020846">
    <property type="entry name" value="MFS_dom"/>
</dbReference>
<organism evidence="11 12">
    <name type="scientific">Meristemomyces frigidus</name>
    <dbReference type="NCBI Taxonomy" id="1508187"/>
    <lineage>
        <taxon>Eukaryota</taxon>
        <taxon>Fungi</taxon>
        <taxon>Dikarya</taxon>
        <taxon>Ascomycota</taxon>
        <taxon>Pezizomycotina</taxon>
        <taxon>Dothideomycetes</taxon>
        <taxon>Dothideomycetidae</taxon>
        <taxon>Mycosphaerellales</taxon>
        <taxon>Teratosphaeriaceae</taxon>
        <taxon>Meristemomyces</taxon>
    </lineage>
</organism>
<dbReference type="InterPro" id="IPR036259">
    <property type="entry name" value="MFS_trans_sf"/>
</dbReference>
<sequence>MERHSSRGSTTTMEAIELRPTTAKQDPPNRPNKRVPSTTSHSLRSLAPTTPPRETDQNETLPSPTLATTQPERWNHPRKNLLRVLATFWSFLIMGANDATYGPIIPYLEEYYHLSYLVVSLIFLSPFVGYNVAAILNNTIHLRLGQRGIAFLGPVCHMIAYVVIALHPPYPVLVVVFILAGLGNGLEDSAWNAWIGNMANANEILGFLHAFYGLGATIAPLIATTMITKAGMPWYYWYYIMIGGAVIELATSLYTFWGATAQVFRDEHPRTSDAGGSRLKEAVMKMPAARVVWLSALFLLGYVGIEVALGGWIVTFMIRVRHGAAFASGMAATGFWLGITVGRVVLGFVTPRIGEKLAIAIYLPIALGLQLLFWLVPQFYVSAVAVALQGFFLGPMFPAAMVACTKLLPKHLHVSGIGFAAAFGGSGGAIFPFAVGAIAQAKGVQVLQPIILALVAVIWMLWMCLPKIGKKKDQLISKEHADLVVTCGDCSWNVRKVIVCARSEFFAKACSAKFEEGKIKAVELHDDDRDIINQIIFYIYHGMYKGTDGATHPMHFSVRMVAAAEKYLVDHLASIAFSKLHHWTEEDQQLGNRRRGQRHRGSIHHHD</sequence>
<dbReference type="CDD" id="cd18186">
    <property type="entry name" value="BTB_POZ_ZBTB_KLHL-like"/>
    <property type="match status" value="1"/>
</dbReference>
<dbReference type="FunFam" id="1.20.1250.20:FF:000308">
    <property type="entry name" value="MFS efflux transporter"/>
    <property type="match status" value="1"/>
</dbReference>
<dbReference type="SUPFAM" id="SSF54695">
    <property type="entry name" value="POZ domain"/>
    <property type="match status" value="1"/>
</dbReference>
<reference evidence="11" key="1">
    <citation type="submission" date="2023-08" db="EMBL/GenBank/DDBJ databases">
        <title>Black Yeasts Isolated from many extreme environments.</title>
        <authorList>
            <person name="Coleine C."/>
            <person name="Stajich J.E."/>
            <person name="Selbmann L."/>
        </authorList>
    </citation>
    <scope>NUCLEOTIDE SEQUENCE</scope>
    <source>
        <strain evidence="11">CCFEE 5401</strain>
    </source>
</reference>
<feature type="transmembrane region" description="Helical" evidence="8">
    <location>
        <begin position="148"/>
        <end position="166"/>
    </location>
</feature>
<feature type="region of interest" description="Disordered" evidence="7">
    <location>
        <begin position="1"/>
        <end position="72"/>
    </location>
</feature>
<evidence type="ECO:0000256" key="8">
    <source>
        <dbReference type="SAM" id="Phobius"/>
    </source>
</evidence>
<evidence type="ECO:0000313" key="11">
    <source>
        <dbReference type="EMBL" id="KAK5112605.1"/>
    </source>
</evidence>
<evidence type="ECO:0000256" key="7">
    <source>
        <dbReference type="SAM" id="MobiDB-lite"/>
    </source>
</evidence>
<keyword evidence="6 8" id="KW-0472">Membrane</keyword>
<dbReference type="Gene3D" id="3.30.710.10">
    <property type="entry name" value="Potassium Channel Kv1.1, Chain A"/>
    <property type="match status" value="1"/>
</dbReference>
<keyword evidence="5 8" id="KW-1133">Transmembrane helix</keyword>
<feature type="transmembrane region" description="Helical" evidence="8">
    <location>
        <begin position="235"/>
        <end position="257"/>
    </location>
</feature>
<evidence type="ECO:0000256" key="2">
    <source>
        <dbReference type="ARBA" id="ARBA00008335"/>
    </source>
</evidence>
<dbReference type="InterPro" id="IPR051788">
    <property type="entry name" value="MFS_Transporter"/>
</dbReference>
<name>A0AAN7TEA2_9PEZI</name>
<feature type="transmembrane region" description="Helical" evidence="8">
    <location>
        <begin position="80"/>
        <end position="96"/>
    </location>
</feature>
<evidence type="ECO:0000256" key="4">
    <source>
        <dbReference type="ARBA" id="ARBA00022692"/>
    </source>
</evidence>
<evidence type="ECO:0000256" key="5">
    <source>
        <dbReference type="ARBA" id="ARBA00022989"/>
    </source>
</evidence>
<evidence type="ECO:0000256" key="1">
    <source>
        <dbReference type="ARBA" id="ARBA00004127"/>
    </source>
</evidence>
<dbReference type="Proteomes" id="UP001310890">
    <property type="component" value="Unassembled WGS sequence"/>
</dbReference>
<evidence type="ECO:0000259" key="9">
    <source>
        <dbReference type="PROSITE" id="PS50097"/>
    </source>
</evidence>
<feature type="region of interest" description="Disordered" evidence="7">
    <location>
        <begin position="588"/>
        <end position="607"/>
    </location>
</feature>
<feature type="compositionally biased region" description="Polar residues" evidence="7">
    <location>
        <begin position="58"/>
        <end position="72"/>
    </location>
</feature>